<protein>
    <recommendedName>
        <fullName evidence="3">Beta-glucosidase/6-phospho-beta-glucosidase/beta-galactosidase</fullName>
    </recommendedName>
</protein>
<comment type="caution">
    <text evidence="1">The sequence shown here is derived from an EMBL/GenBank/DDBJ whole genome shotgun (WGS) entry which is preliminary data.</text>
</comment>
<dbReference type="Proteomes" id="UP001501333">
    <property type="component" value="Unassembled WGS sequence"/>
</dbReference>
<name>A0ABP7XLL4_9FLAO</name>
<reference evidence="2" key="1">
    <citation type="journal article" date="2019" name="Int. J. Syst. Evol. Microbiol.">
        <title>The Global Catalogue of Microorganisms (GCM) 10K type strain sequencing project: providing services to taxonomists for standard genome sequencing and annotation.</title>
        <authorList>
            <consortium name="The Broad Institute Genomics Platform"/>
            <consortium name="The Broad Institute Genome Sequencing Center for Infectious Disease"/>
            <person name="Wu L."/>
            <person name="Ma J."/>
        </authorList>
    </citation>
    <scope>NUCLEOTIDE SEQUENCE [LARGE SCALE GENOMIC DNA]</scope>
    <source>
        <strain evidence="2">JCM 17386</strain>
    </source>
</reference>
<dbReference type="EMBL" id="BAABAO010000003">
    <property type="protein sequence ID" value="GAA4121604.1"/>
    <property type="molecule type" value="Genomic_DNA"/>
</dbReference>
<dbReference type="Gene3D" id="3.20.20.80">
    <property type="entry name" value="Glycosidases"/>
    <property type="match status" value="1"/>
</dbReference>
<evidence type="ECO:0000313" key="2">
    <source>
        <dbReference type="Proteomes" id="UP001501333"/>
    </source>
</evidence>
<proteinExistence type="predicted"/>
<organism evidence="1 2">
    <name type="scientific">Flavobacterium chungbukense</name>
    <dbReference type="NCBI Taxonomy" id="877464"/>
    <lineage>
        <taxon>Bacteria</taxon>
        <taxon>Pseudomonadati</taxon>
        <taxon>Bacteroidota</taxon>
        <taxon>Flavobacteriia</taxon>
        <taxon>Flavobacteriales</taxon>
        <taxon>Flavobacteriaceae</taxon>
        <taxon>Flavobacterium</taxon>
    </lineage>
</organism>
<gene>
    <name evidence="1" type="ORF">GCM10022250_03390</name>
</gene>
<evidence type="ECO:0008006" key="3">
    <source>
        <dbReference type="Google" id="ProtNLM"/>
    </source>
</evidence>
<accession>A0ABP7XLL4</accession>
<keyword evidence="2" id="KW-1185">Reference proteome</keyword>
<evidence type="ECO:0000313" key="1">
    <source>
        <dbReference type="EMBL" id="GAA4121604.1"/>
    </source>
</evidence>
<sequence length="382" mass="44008">MKIFNTFFMGGYECADHINRSGHRINLLKETQHDLRVAEDYQMLSSIGIKTVREGICWSEVETSCGFFDFSEVYNRMQAAEEYGVQQIWDLIHFGYPDGIYPTHPNFCERFAALCHAFAVFYSENSTQELYVVPINEISFLSWHSGDVRGTVPFAVNSGWDIKYHLCKAAIIGIKALKEADPDCVIILVEPLIKIHGNLQENAEQMHELNQHQFQAMDIIAGRMCSELGGSEEFLDILGFNYYWNCQWNIDDNPLDWPETLKRRTPLADLLEMAYKRYEKPIFISETGHFGSGRVEWIEEITQECLTAKKRGVDLNGICIYPVTDRPDWDDLSSFSNCGIWDLDIDGNRLPNIPYIIAVEKAHAQFTNTNKIMDFVLNFFKN</sequence>
<dbReference type="RefSeq" id="WP_229351029.1">
    <property type="nucleotide sequence ID" value="NZ_BAABAO010000003.1"/>
</dbReference>
<dbReference type="SUPFAM" id="SSF51445">
    <property type="entry name" value="(Trans)glycosidases"/>
    <property type="match status" value="1"/>
</dbReference>
<dbReference type="InterPro" id="IPR017853">
    <property type="entry name" value="GH"/>
</dbReference>